<reference evidence="8" key="1">
    <citation type="submission" date="2020-02" db="EMBL/GenBank/DDBJ databases">
        <authorList>
            <person name="Meier V. D."/>
        </authorList>
    </citation>
    <scope>NUCLEOTIDE SEQUENCE</scope>
    <source>
        <strain evidence="8">AVDCRST_MAG53</strain>
    </source>
</reference>
<accession>A0A6J4SIB1</accession>
<evidence type="ECO:0000256" key="7">
    <source>
        <dbReference type="SAM" id="Phobius"/>
    </source>
</evidence>
<dbReference type="PANTHER" id="PTHR21716:SF62">
    <property type="entry name" value="TRANSPORT PROTEIN YDBI-RELATED"/>
    <property type="match status" value="1"/>
</dbReference>
<dbReference type="GO" id="GO:0016020">
    <property type="term" value="C:membrane"/>
    <property type="evidence" value="ECO:0007669"/>
    <property type="project" value="UniProtKB-SubCell"/>
</dbReference>
<protein>
    <recommendedName>
        <fullName evidence="9">AI-2E family transporter</fullName>
    </recommendedName>
</protein>
<evidence type="ECO:0000256" key="1">
    <source>
        <dbReference type="ARBA" id="ARBA00004141"/>
    </source>
</evidence>
<organism evidence="8">
    <name type="scientific">uncultured Solirubrobacteraceae bacterium</name>
    <dbReference type="NCBI Taxonomy" id="1162706"/>
    <lineage>
        <taxon>Bacteria</taxon>
        <taxon>Bacillati</taxon>
        <taxon>Actinomycetota</taxon>
        <taxon>Thermoleophilia</taxon>
        <taxon>Solirubrobacterales</taxon>
        <taxon>Solirubrobacteraceae</taxon>
        <taxon>environmental samples</taxon>
    </lineage>
</organism>
<proteinExistence type="inferred from homology"/>
<feature type="transmembrane region" description="Helical" evidence="7">
    <location>
        <begin position="291"/>
        <end position="321"/>
    </location>
</feature>
<dbReference type="InterPro" id="IPR002549">
    <property type="entry name" value="AI-2E-like"/>
</dbReference>
<dbReference type="PANTHER" id="PTHR21716">
    <property type="entry name" value="TRANSMEMBRANE PROTEIN"/>
    <property type="match status" value="1"/>
</dbReference>
<evidence type="ECO:0000256" key="5">
    <source>
        <dbReference type="ARBA" id="ARBA00023136"/>
    </source>
</evidence>
<evidence type="ECO:0000256" key="4">
    <source>
        <dbReference type="ARBA" id="ARBA00022989"/>
    </source>
</evidence>
<dbReference type="AlphaFoldDB" id="A0A6J4SIB1"/>
<evidence type="ECO:0000256" key="6">
    <source>
        <dbReference type="SAM" id="MobiDB-lite"/>
    </source>
</evidence>
<keyword evidence="5 7" id="KW-0472">Membrane</keyword>
<keyword evidence="3 7" id="KW-0812">Transmembrane</keyword>
<evidence type="ECO:0008006" key="9">
    <source>
        <dbReference type="Google" id="ProtNLM"/>
    </source>
</evidence>
<dbReference type="EMBL" id="CADCVR010000048">
    <property type="protein sequence ID" value="CAA9492455.1"/>
    <property type="molecule type" value="Genomic_DNA"/>
</dbReference>
<feature type="transmembrane region" description="Helical" evidence="7">
    <location>
        <begin position="25"/>
        <end position="44"/>
    </location>
</feature>
<feature type="region of interest" description="Disordered" evidence="6">
    <location>
        <begin position="335"/>
        <end position="365"/>
    </location>
</feature>
<feature type="transmembrane region" description="Helical" evidence="7">
    <location>
        <begin position="135"/>
        <end position="158"/>
    </location>
</feature>
<keyword evidence="4 7" id="KW-1133">Transmembrane helix</keyword>
<evidence type="ECO:0000256" key="3">
    <source>
        <dbReference type="ARBA" id="ARBA00022692"/>
    </source>
</evidence>
<feature type="transmembrane region" description="Helical" evidence="7">
    <location>
        <begin position="193"/>
        <end position="215"/>
    </location>
</feature>
<evidence type="ECO:0000256" key="2">
    <source>
        <dbReference type="ARBA" id="ARBA00009773"/>
    </source>
</evidence>
<dbReference type="GO" id="GO:0055085">
    <property type="term" value="P:transmembrane transport"/>
    <property type="evidence" value="ECO:0007669"/>
    <property type="project" value="TreeGrafter"/>
</dbReference>
<sequence length="365" mass="38962">MRAVLLAATLGVVYLAFHELVTLMITLVITLIIAIPLSLMADSFERRRLPRALGALLALLLGLGAFAAVLALVIPAFVEQGQRFIDAIPATFDTIRLRISDATGAEENEVGRRIQEYIQGYADEPVRLVGPAAQVGLGVVGLLGTLVVILLTAFYIALKPRPLVKGLLSLFPQRRRADVERVLYEIRTAWMGWLRGVGIDMLVTGVLLYIGLMLVGLDFALVFAVLGALFVLIPYFGAVAGGIPPVLFALADSPGKAAIVFGLYILVQQVEGNVIIPLVMSRQVSLHPAVIIIGVVVVGRIIGFLGLLVAVPLISAAMILVRAIYVEPLARDDDRRHSKTDTAGLSGTPTSPPARAVTTSLGARN</sequence>
<feature type="transmembrane region" description="Helical" evidence="7">
    <location>
        <begin position="257"/>
        <end position="279"/>
    </location>
</feature>
<evidence type="ECO:0000313" key="8">
    <source>
        <dbReference type="EMBL" id="CAA9492455.1"/>
    </source>
</evidence>
<gene>
    <name evidence="8" type="ORF">AVDCRST_MAG53-1608</name>
</gene>
<dbReference type="Pfam" id="PF01594">
    <property type="entry name" value="AI-2E_transport"/>
    <property type="match status" value="1"/>
</dbReference>
<comment type="similarity">
    <text evidence="2">Belongs to the autoinducer-2 exporter (AI-2E) (TC 2.A.86) family.</text>
</comment>
<comment type="subcellular location">
    <subcellularLocation>
        <location evidence="1">Membrane</location>
        <topology evidence="1">Multi-pass membrane protein</topology>
    </subcellularLocation>
</comment>
<name>A0A6J4SIB1_9ACTN</name>
<feature type="transmembrane region" description="Helical" evidence="7">
    <location>
        <begin position="56"/>
        <end position="78"/>
    </location>
</feature>
<feature type="transmembrane region" description="Helical" evidence="7">
    <location>
        <begin position="221"/>
        <end position="250"/>
    </location>
</feature>